<proteinExistence type="predicted"/>
<keyword evidence="1" id="KW-0378">Hydrolase</keyword>
<dbReference type="Proteomes" id="UP001610818">
    <property type="component" value="Unassembled WGS sequence"/>
</dbReference>
<name>A0ABW7QL53_9ACTN</name>
<protein>
    <submittedName>
        <fullName evidence="1">HAD family hydrolase</fullName>
    </submittedName>
</protein>
<dbReference type="SUPFAM" id="SSF56784">
    <property type="entry name" value="HAD-like"/>
    <property type="match status" value="1"/>
</dbReference>
<dbReference type="InterPro" id="IPR023214">
    <property type="entry name" value="HAD_sf"/>
</dbReference>
<accession>A0ABW7QL53</accession>
<dbReference type="SFLD" id="SFLDS00003">
    <property type="entry name" value="Haloacid_Dehalogenase"/>
    <property type="match status" value="1"/>
</dbReference>
<organism evidence="1 2">
    <name type="scientific">Streptomyces longisporoflavus</name>
    <dbReference type="NCBI Taxonomy" id="28044"/>
    <lineage>
        <taxon>Bacteria</taxon>
        <taxon>Bacillati</taxon>
        <taxon>Actinomycetota</taxon>
        <taxon>Actinomycetes</taxon>
        <taxon>Kitasatosporales</taxon>
        <taxon>Streptomycetaceae</taxon>
        <taxon>Streptomyces</taxon>
    </lineage>
</organism>
<reference evidence="1 2" key="1">
    <citation type="submission" date="2024-10" db="EMBL/GenBank/DDBJ databases">
        <title>The Natural Products Discovery Center: Release of the First 8490 Sequenced Strains for Exploring Actinobacteria Biosynthetic Diversity.</title>
        <authorList>
            <person name="Kalkreuter E."/>
            <person name="Kautsar S.A."/>
            <person name="Yang D."/>
            <person name="Bader C.D."/>
            <person name="Teijaro C.N."/>
            <person name="Fluegel L."/>
            <person name="Davis C.M."/>
            <person name="Simpson J.R."/>
            <person name="Lauterbach L."/>
            <person name="Steele A.D."/>
            <person name="Gui C."/>
            <person name="Meng S."/>
            <person name="Li G."/>
            <person name="Viehrig K."/>
            <person name="Ye F."/>
            <person name="Su P."/>
            <person name="Kiefer A.F."/>
            <person name="Nichols A."/>
            <person name="Cepeda A.J."/>
            <person name="Yan W."/>
            <person name="Fan B."/>
            <person name="Jiang Y."/>
            <person name="Adhikari A."/>
            <person name="Zheng C.-J."/>
            <person name="Schuster L."/>
            <person name="Cowan T.M."/>
            <person name="Smanski M.J."/>
            <person name="Chevrette M.G."/>
            <person name="De Carvalho L.P.S."/>
            <person name="Shen B."/>
        </authorList>
    </citation>
    <scope>NUCLEOTIDE SEQUENCE [LARGE SCALE GENOMIC DNA]</scope>
    <source>
        <strain evidence="1 2">NPDC017990</strain>
    </source>
</reference>
<dbReference type="InterPro" id="IPR006439">
    <property type="entry name" value="HAD-SF_hydro_IA"/>
</dbReference>
<dbReference type="SFLD" id="SFLDG01129">
    <property type="entry name" value="C1.5:_HAD__Beta-PGM__Phosphata"/>
    <property type="match status" value="1"/>
</dbReference>
<dbReference type="Gene3D" id="3.40.50.1000">
    <property type="entry name" value="HAD superfamily/HAD-like"/>
    <property type="match status" value="1"/>
</dbReference>
<dbReference type="RefSeq" id="WP_397707386.1">
    <property type="nucleotide sequence ID" value="NZ_JBIRGN010000001.1"/>
</dbReference>
<dbReference type="PRINTS" id="PR00413">
    <property type="entry name" value="HADHALOGNASE"/>
</dbReference>
<evidence type="ECO:0000313" key="1">
    <source>
        <dbReference type="EMBL" id="MFH8544081.1"/>
    </source>
</evidence>
<dbReference type="CDD" id="cd02603">
    <property type="entry name" value="HAD_sEH-N_like"/>
    <property type="match status" value="1"/>
</dbReference>
<dbReference type="NCBIfam" id="TIGR01509">
    <property type="entry name" value="HAD-SF-IA-v3"/>
    <property type="match status" value="1"/>
</dbReference>
<sequence length="202" mass="22738">MPESPVTTDVVLFDLFGVIARHQSTEGKDRLVRTAGVPAPEFRDAYWGQRRPYDQGELTGPAYWNRVADALAVRFDQRRIAELIAADVASWSAVDETMVALVEELAVSGRRIALLSNIPEELALYYEAHHPWLEHFSVRAFSCRMGHAKPDPGAYRWCLQALNADPNRALFVDDREENIHAAKETGIRAHLFTGPEQLRATL</sequence>
<dbReference type="Pfam" id="PF00702">
    <property type="entry name" value="Hydrolase"/>
    <property type="match status" value="1"/>
</dbReference>
<dbReference type="GO" id="GO:0016787">
    <property type="term" value="F:hydrolase activity"/>
    <property type="evidence" value="ECO:0007669"/>
    <property type="project" value="UniProtKB-KW"/>
</dbReference>
<comment type="caution">
    <text evidence="1">The sequence shown here is derived from an EMBL/GenBank/DDBJ whole genome shotgun (WGS) entry which is preliminary data.</text>
</comment>
<keyword evidence="2" id="KW-1185">Reference proteome</keyword>
<dbReference type="PANTHER" id="PTHR43611">
    <property type="entry name" value="ALPHA-D-GLUCOSE 1-PHOSPHATE PHOSPHATASE"/>
    <property type="match status" value="1"/>
</dbReference>
<dbReference type="EMBL" id="JBIRGQ010000001">
    <property type="protein sequence ID" value="MFH8544081.1"/>
    <property type="molecule type" value="Genomic_DNA"/>
</dbReference>
<evidence type="ECO:0000313" key="2">
    <source>
        <dbReference type="Proteomes" id="UP001610818"/>
    </source>
</evidence>
<gene>
    <name evidence="1" type="ORF">ACH4F9_03600</name>
</gene>
<dbReference type="PANTHER" id="PTHR43611:SF3">
    <property type="entry name" value="FLAVIN MONONUCLEOTIDE HYDROLASE 1, CHLOROPLATIC"/>
    <property type="match status" value="1"/>
</dbReference>
<dbReference type="InterPro" id="IPR036412">
    <property type="entry name" value="HAD-like_sf"/>
</dbReference>